<accession>Q5WLI1</accession>
<name>Q5WLI1_SHOC1</name>
<organism evidence="5 6">
    <name type="scientific">Shouchella clausii (strain KSM-K16)</name>
    <name type="common">Alkalihalobacillus clausii</name>
    <dbReference type="NCBI Taxonomy" id="66692"/>
    <lineage>
        <taxon>Bacteria</taxon>
        <taxon>Bacillati</taxon>
        <taxon>Bacillota</taxon>
        <taxon>Bacilli</taxon>
        <taxon>Bacillales</taxon>
        <taxon>Bacillaceae</taxon>
        <taxon>Shouchella</taxon>
    </lineage>
</organism>
<dbReference type="GO" id="GO:0016887">
    <property type="term" value="F:ATP hydrolysis activity"/>
    <property type="evidence" value="ECO:0007669"/>
    <property type="project" value="InterPro"/>
</dbReference>
<keyword evidence="1" id="KW-0813">Transport</keyword>
<dbReference type="InterPro" id="IPR003593">
    <property type="entry name" value="AAA+_ATPase"/>
</dbReference>
<gene>
    <name evidence="5" type="ordered locus">ABC0231</name>
</gene>
<dbReference type="RefSeq" id="WP_011245094.1">
    <property type="nucleotide sequence ID" value="NC_006582.1"/>
</dbReference>
<sequence>MGSSLFVQGLILSKDNDMLVEDVEFQLPESSCLMLIGESGSGKTLTGLAIAGLLPRGVQMLKGKIVFNGTILEPKKMSTIRGQEIAYVFQNYASTFSPQLPLGKQLHETLAAHTTLRQKKQREVIAKALNEVGLSYEHVINRYAFQMSGGQLQRISIAAAIMLNPSIIIADEPTTALDPHQAKQILELLHRLKVKKKCSILLTTHDLSIARQYSDHIVVMHHGRIVEYGSRQDVLAFGTEEYTQKLIQAENVLDGAFQPLSHRRRFEDSDTLLHVKHLEKSYRSGAPLLEDVSFSIKKGECVGLIGASGSGKSTLARCLLRLESYDAGQITFHNQPIKKYLGSYGKHGNIQVVFQHPELALNSHMKIIDSLLEPLDIVKRSYAQKKRYRKKRYQHAEQLMAKVGLAPELLERFPNELSGGQKQRVCIARAISTEPEFLILDEPTASLDMIVQAQVIQLLRDLQKQIGYSSFVISHDLRSLNQLADRILRLEDGGIKEGLIVSY</sequence>
<dbReference type="GO" id="GO:0005524">
    <property type="term" value="F:ATP binding"/>
    <property type="evidence" value="ECO:0007669"/>
    <property type="project" value="UniProtKB-KW"/>
</dbReference>
<evidence type="ECO:0000256" key="3">
    <source>
        <dbReference type="ARBA" id="ARBA00022840"/>
    </source>
</evidence>
<protein>
    <submittedName>
        <fullName evidence="5">Dipeptide/oligopeptide/nickel ABC transporter ATP-binding protein</fullName>
    </submittedName>
</protein>
<dbReference type="CDD" id="cd03257">
    <property type="entry name" value="ABC_NikE_OppD_transporters"/>
    <property type="match status" value="2"/>
</dbReference>
<dbReference type="InterPro" id="IPR017871">
    <property type="entry name" value="ABC_transporter-like_CS"/>
</dbReference>
<reference evidence="5 6" key="3">
    <citation type="journal article" date="1997" name="Protein Eng.">
        <title>High-resolution crystal structure of M-protease: phylogeny aided analysis of the high-alkaline adaptation mechanism.</title>
        <authorList>
            <person name="Shirai T."/>
            <person name="Suzuki A."/>
            <person name="Yamane T."/>
            <person name="Ashida T."/>
            <person name="Kobayashi T."/>
            <person name="Ito S."/>
        </authorList>
    </citation>
    <scope>NUCLEOTIDE SEQUENCE [LARGE SCALE GENOMIC DNA]</scope>
    <source>
        <strain evidence="5 6">KSM-K16</strain>
    </source>
</reference>
<feature type="domain" description="ABC transporter" evidence="4">
    <location>
        <begin position="273"/>
        <end position="503"/>
    </location>
</feature>
<evidence type="ECO:0000256" key="1">
    <source>
        <dbReference type="ARBA" id="ARBA00022448"/>
    </source>
</evidence>
<dbReference type="PANTHER" id="PTHR43776">
    <property type="entry name" value="TRANSPORT ATP-BINDING PROTEIN"/>
    <property type="match status" value="1"/>
</dbReference>
<dbReference type="GO" id="GO:0055085">
    <property type="term" value="P:transmembrane transport"/>
    <property type="evidence" value="ECO:0007669"/>
    <property type="project" value="UniProtKB-ARBA"/>
</dbReference>
<dbReference type="EMBL" id="AP006627">
    <property type="protein sequence ID" value="BAD62774.1"/>
    <property type="molecule type" value="Genomic_DNA"/>
</dbReference>
<evidence type="ECO:0000259" key="4">
    <source>
        <dbReference type="PROSITE" id="PS50893"/>
    </source>
</evidence>
<dbReference type="Proteomes" id="UP000001168">
    <property type="component" value="Chromosome"/>
</dbReference>
<dbReference type="InterPro" id="IPR027417">
    <property type="entry name" value="P-loop_NTPase"/>
</dbReference>
<dbReference type="HOGENOM" id="CLU_000604_86_4_9"/>
<dbReference type="PROSITE" id="PS50893">
    <property type="entry name" value="ABC_TRANSPORTER_2"/>
    <property type="match status" value="2"/>
</dbReference>
<dbReference type="OrthoDB" id="9802264at2"/>
<dbReference type="eggNOG" id="COG4172">
    <property type="taxonomic scope" value="Bacteria"/>
</dbReference>
<dbReference type="Pfam" id="PF00005">
    <property type="entry name" value="ABC_tran"/>
    <property type="match status" value="2"/>
</dbReference>
<proteinExistence type="predicted"/>
<keyword evidence="2" id="KW-0547">Nucleotide-binding</keyword>
<evidence type="ECO:0000256" key="2">
    <source>
        <dbReference type="ARBA" id="ARBA00022741"/>
    </source>
</evidence>
<reference evidence="5 6" key="5">
    <citation type="journal article" date="2007" name="Extremophiles">
        <title>Intragenomic diversity of the V1 regions of 16S rRNA genes in high-alkaline protease-producing Bacillus clausii spp.</title>
        <authorList>
            <person name="Kageyama Y."/>
            <person name="Takaki Y."/>
            <person name="Shimamura S."/>
            <person name="Nishi S."/>
            <person name="Nogi Y."/>
            <person name="Uchimura K."/>
            <person name="Kobayashi T."/>
            <person name="Hitomi J."/>
            <person name="Ozaki K."/>
            <person name="Kawai S."/>
            <person name="Ito S."/>
            <person name="Horikoshi K."/>
        </authorList>
    </citation>
    <scope>NUCLEOTIDE SEQUENCE [LARGE SCALE GENOMIC DNA]</scope>
    <source>
        <strain evidence="5 6">KSM-K16</strain>
    </source>
</reference>
<dbReference type="AlphaFoldDB" id="Q5WLI1"/>
<dbReference type="InterPro" id="IPR003439">
    <property type="entry name" value="ABC_transporter-like_ATP-bd"/>
</dbReference>
<dbReference type="STRING" id="66692.ABC0231"/>
<evidence type="ECO:0000313" key="5">
    <source>
        <dbReference type="EMBL" id="BAD62774.1"/>
    </source>
</evidence>
<dbReference type="SMART" id="SM00382">
    <property type="entry name" value="AAA"/>
    <property type="match status" value="2"/>
</dbReference>
<keyword evidence="3 5" id="KW-0067">ATP-binding</keyword>
<reference evidence="5 6" key="2">
    <citation type="journal article" date="1995" name="Appl. Microbiol. Biotechnol.">
        <title>Purification and properties of an alkaline protease from alkalophilic Bacillus sp. KSM-K16.</title>
        <authorList>
            <person name="Kobayashi T."/>
            <person name="Hakamada Y."/>
            <person name="Adachi S."/>
            <person name="Hitomi J."/>
            <person name="Yoshimatsu T."/>
            <person name="Koike K."/>
            <person name="Kawai S."/>
            <person name="Ito S."/>
        </authorList>
    </citation>
    <scope>NUCLEOTIDE SEQUENCE [LARGE SCALE GENOMIC DNA]</scope>
    <source>
        <strain evidence="5 6">KSM-K16</strain>
    </source>
</reference>
<dbReference type="SUPFAM" id="SSF52540">
    <property type="entry name" value="P-loop containing nucleoside triphosphate hydrolases"/>
    <property type="match status" value="2"/>
</dbReference>
<dbReference type="KEGG" id="bcl:ABC0231"/>
<dbReference type="InterPro" id="IPR050319">
    <property type="entry name" value="ABC_transp_ATP-bind"/>
</dbReference>
<reference evidence="6" key="4">
    <citation type="submission" date="2003-10" db="EMBL/GenBank/DDBJ databases">
        <title>The complete genome sequence of the alkaliphilic Bacillus clausii KSM-K16.</title>
        <authorList>
            <person name="Takaki Y."/>
            <person name="Kageyama Y."/>
            <person name="Shimamura S."/>
            <person name="Suzuki H."/>
            <person name="Nishi S."/>
            <person name="Hatada Y."/>
            <person name="Kawai S."/>
            <person name="Ito S."/>
            <person name="Horikoshi K."/>
        </authorList>
    </citation>
    <scope>NUCLEOTIDE SEQUENCE [LARGE SCALE GENOMIC DNA]</scope>
    <source>
        <strain evidence="6">KSM-K16</strain>
    </source>
</reference>
<reference evidence="5 6" key="1">
    <citation type="journal article" date="1994" name="J. Ferment. Bioeng.">
        <title>Molecular cloning and nucleotide sequence of the gene for an alkaline protease from the alkalophilic Bacillus sp. KSM-K16.</title>
        <authorList>
            <person name="Hakamada Y."/>
            <person name="Kobayashi T."/>
            <person name="Hitomi J."/>
            <person name="Kawai S."/>
            <person name="Ito S."/>
        </authorList>
    </citation>
    <scope>NUCLEOTIDE SEQUENCE [LARGE SCALE GENOMIC DNA]</scope>
    <source>
        <strain evidence="5 6">KSM-K16</strain>
    </source>
</reference>
<keyword evidence="6" id="KW-1185">Reference proteome</keyword>
<dbReference type="Gene3D" id="3.40.50.300">
    <property type="entry name" value="P-loop containing nucleotide triphosphate hydrolases"/>
    <property type="match status" value="2"/>
</dbReference>
<evidence type="ECO:0000313" key="6">
    <source>
        <dbReference type="Proteomes" id="UP000001168"/>
    </source>
</evidence>
<dbReference type="PROSITE" id="PS00211">
    <property type="entry name" value="ABC_TRANSPORTER_1"/>
    <property type="match status" value="2"/>
</dbReference>
<feature type="domain" description="ABC transporter" evidence="4">
    <location>
        <begin position="5"/>
        <end position="247"/>
    </location>
</feature>